<dbReference type="InterPro" id="IPR036291">
    <property type="entry name" value="NAD(P)-bd_dom_sf"/>
</dbReference>
<keyword evidence="4" id="KW-0520">NAD</keyword>
<dbReference type="Gene3D" id="3.40.50.720">
    <property type="entry name" value="NAD(P)-binding Rossmann-like Domain"/>
    <property type="match status" value="1"/>
</dbReference>
<comment type="catalytic activity">
    <reaction evidence="6">
        <text>precorrin-2 + NAD(+) = sirohydrochlorin + NADH + 2 H(+)</text>
        <dbReference type="Rhea" id="RHEA:15613"/>
        <dbReference type="ChEBI" id="CHEBI:15378"/>
        <dbReference type="ChEBI" id="CHEBI:57540"/>
        <dbReference type="ChEBI" id="CHEBI:57945"/>
        <dbReference type="ChEBI" id="CHEBI:58351"/>
        <dbReference type="ChEBI" id="CHEBI:58827"/>
        <dbReference type="EC" id="1.3.1.76"/>
    </reaction>
</comment>
<dbReference type="NCBIfam" id="TIGR01470">
    <property type="entry name" value="cysG_Nterm"/>
    <property type="match status" value="1"/>
</dbReference>
<dbReference type="AlphaFoldDB" id="A0A1M6MKW7"/>
<keyword evidence="5" id="KW-0627">Porphyrin biosynthesis</keyword>
<dbReference type="SUPFAM" id="SSF51735">
    <property type="entry name" value="NAD(P)-binding Rossmann-fold domains"/>
    <property type="match status" value="1"/>
</dbReference>
<dbReference type="Proteomes" id="UP000184465">
    <property type="component" value="Unassembled WGS sequence"/>
</dbReference>
<evidence type="ECO:0000256" key="1">
    <source>
        <dbReference type="ARBA" id="ARBA00005010"/>
    </source>
</evidence>
<evidence type="ECO:0000259" key="7">
    <source>
        <dbReference type="Pfam" id="PF14824"/>
    </source>
</evidence>
<proteinExistence type="predicted"/>
<dbReference type="Pfam" id="PF14824">
    <property type="entry name" value="Sirohm_synth_M"/>
    <property type="match status" value="1"/>
</dbReference>
<evidence type="ECO:0000256" key="2">
    <source>
        <dbReference type="ARBA" id="ARBA00012400"/>
    </source>
</evidence>
<dbReference type="GO" id="GO:0019354">
    <property type="term" value="P:siroheme biosynthetic process"/>
    <property type="evidence" value="ECO:0007669"/>
    <property type="project" value="UniProtKB-UniPathway"/>
</dbReference>
<protein>
    <recommendedName>
        <fullName evidence="2">precorrin-2 dehydrogenase</fullName>
        <ecNumber evidence="2">1.3.1.76</ecNumber>
    </recommendedName>
</protein>
<dbReference type="EC" id="1.3.1.76" evidence="2"/>
<dbReference type="Pfam" id="PF13241">
    <property type="entry name" value="NAD_binding_7"/>
    <property type="match status" value="1"/>
</dbReference>
<organism evidence="8 9">
    <name type="scientific">Paramaledivibacter caminithermalis (strain DSM 15212 / CIP 107654 / DViRD3)</name>
    <name type="common">Clostridium caminithermale</name>
    <dbReference type="NCBI Taxonomy" id="1121301"/>
    <lineage>
        <taxon>Bacteria</taxon>
        <taxon>Bacillati</taxon>
        <taxon>Bacillota</taxon>
        <taxon>Clostridia</taxon>
        <taxon>Peptostreptococcales</taxon>
        <taxon>Caminicellaceae</taxon>
        <taxon>Paramaledivibacter</taxon>
    </lineage>
</organism>
<evidence type="ECO:0000313" key="8">
    <source>
        <dbReference type="EMBL" id="SHJ84145.1"/>
    </source>
</evidence>
<feature type="domain" description="Siroheme synthase central" evidence="7">
    <location>
        <begin position="120"/>
        <end position="146"/>
    </location>
</feature>
<dbReference type="GO" id="GO:0004325">
    <property type="term" value="F:ferrochelatase activity"/>
    <property type="evidence" value="ECO:0007669"/>
    <property type="project" value="InterPro"/>
</dbReference>
<keyword evidence="3" id="KW-0560">Oxidoreductase</keyword>
<accession>A0A1M6MKW7</accession>
<dbReference type="PANTHER" id="PTHR35330">
    <property type="entry name" value="SIROHEME BIOSYNTHESIS PROTEIN MET8"/>
    <property type="match status" value="1"/>
</dbReference>
<dbReference type="InterPro" id="IPR006367">
    <property type="entry name" value="Sirohaem_synthase_N"/>
</dbReference>
<dbReference type="PANTHER" id="PTHR35330:SF1">
    <property type="entry name" value="SIROHEME BIOSYNTHESIS PROTEIN MET8"/>
    <property type="match status" value="1"/>
</dbReference>
<name>A0A1M6MKW7_PARC5</name>
<dbReference type="InterPro" id="IPR028161">
    <property type="entry name" value="Met8-like"/>
</dbReference>
<evidence type="ECO:0000256" key="3">
    <source>
        <dbReference type="ARBA" id="ARBA00023002"/>
    </source>
</evidence>
<evidence type="ECO:0000256" key="4">
    <source>
        <dbReference type="ARBA" id="ARBA00023027"/>
    </source>
</evidence>
<dbReference type="Gene3D" id="1.10.8.610">
    <property type="entry name" value="SirC, precorrin-2 dehydrogenase, C-terminal helical domain-like"/>
    <property type="match status" value="1"/>
</dbReference>
<gene>
    <name evidence="8" type="ORF">SAMN02745912_01292</name>
</gene>
<dbReference type="UniPathway" id="UPA00262">
    <property type="reaction ID" value="UER00222"/>
</dbReference>
<dbReference type="InterPro" id="IPR042518">
    <property type="entry name" value="SirC_C"/>
</dbReference>
<reference evidence="8 9" key="1">
    <citation type="submission" date="2016-11" db="EMBL/GenBank/DDBJ databases">
        <authorList>
            <person name="Jaros S."/>
            <person name="Januszkiewicz K."/>
            <person name="Wedrychowicz H."/>
        </authorList>
    </citation>
    <scope>NUCLEOTIDE SEQUENCE [LARGE SCALE GENOMIC DNA]</scope>
    <source>
        <strain evidence="8 9">DSM 15212</strain>
    </source>
</reference>
<dbReference type="EMBL" id="FRAG01000011">
    <property type="protein sequence ID" value="SHJ84145.1"/>
    <property type="molecule type" value="Genomic_DNA"/>
</dbReference>
<evidence type="ECO:0000313" key="9">
    <source>
        <dbReference type="Proteomes" id="UP000184465"/>
    </source>
</evidence>
<dbReference type="GO" id="GO:0043115">
    <property type="term" value="F:precorrin-2 dehydrogenase activity"/>
    <property type="evidence" value="ECO:0007669"/>
    <property type="project" value="UniProtKB-EC"/>
</dbReference>
<dbReference type="STRING" id="1121301.SAMN02745912_01292"/>
<dbReference type="RefSeq" id="WP_073148118.1">
    <property type="nucleotide sequence ID" value="NZ_FRAG01000011.1"/>
</dbReference>
<sequence>MDRYYPIMLDIRGKKCKIIGGGKVAERKATTLLEYGAVIEVISPVVTDKFLRYYQEGKISWIQRNYIYGDLESSYLVYAATNDEEANKDCLKECMEKNILLNVVDGSETGNFIVPANINRGHLNLSISTNGKSPMLSRKIKEELEKLFPEEYGEYLDILGELREILKNEVNDIEKRRRIFYDLVYSDTFDRYLSGEIEDLKEALYNIYFNSSRLQGVDMNGQKRNNNREQGE</sequence>
<evidence type="ECO:0000256" key="5">
    <source>
        <dbReference type="ARBA" id="ARBA00023244"/>
    </source>
</evidence>
<dbReference type="InterPro" id="IPR028281">
    <property type="entry name" value="Sirohaem_synthase_central"/>
</dbReference>
<keyword evidence="9" id="KW-1185">Reference proteome</keyword>
<dbReference type="OrthoDB" id="9773765at2"/>
<comment type="pathway">
    <text evidence="1">Porphyrin-containing compound metabolism; siroheme biosynthesis; sirohydrochlorin from precorrin-2: step 1/1.</text>
</comment>
<evidence type="ECO:0000256" key="6">
    <source>
        <dbReference type="ARBA" id="ARBA00047561"/>
    </source>
</evidence>
<dbReference type="SUPFAM" id="SSF75615">
    <property type="entry name" value="Siroheme synthase middle domains-like"/>
    <property type="match status" value="1"/>
</dbReference>